<comment type="caution">
    <text evidence="3">The sequence shown here is derived from an EMBL/GenBank/DDBJ whole genome shotgun (WGS) entry which is preliminary data.</text>
</comment>
<protein>
    <recommendedName>
        <fullName evidence="2">Disease resistance R13L4/SHOC-2-like LRR domain-containing protein</fullName>
    </recommendedName>
</protein>
<name>A0A2G2XVE0_CAPAN</name>
<dbReference type="Proteomes" id="UP000222542">
    <property type="component" value="Unassembled WGS sequence"/>
</dbReference>
<dbReference type="InterPro" id="IPR055414">
    <property type="entry name" value="LRR_R13L4/SHOC2-like"/>
</dbReference>
<feature type="domain" description="Disease resistance R13L4/SHOC-2-like LRR" evidence="2">
    <location>
        <begin position="13"/>
        <end position="287"/>
    </location>
</feature>
<dbReference type="PANTHER" id="PTHR15140">
    <property type="entry name" value="TUBULIN-SPECIFIC CHAPERONE E"/>
    <property type="match status" value="1"/>
</dbReference>
<sequence>MLDPSFIIVKDSLLNEICTLNHLTFLRIGTEVKSLPSSFSNLWNLETLWVKNEGSTLVLLPNICDLVKLRVLNVTGCSFFDMDTDEPILIAEDSKLENLRELGKLVLPYSKETEDIFKRFPNLQELSFILKESWDYLIERYWFRKLDFLSKLDFLRVEFESSNTKESGPSVATNWSWDFHFPSNFKTLLLYDFPLSYDSLSTIARLPNLEELFLMRTIIQWEEWNMGEEDTFENLKYLCFEEVTLAKWDLGEESFPVLEKLALWECHKLEEIPPSFGNISSLKFIELYKSPQLEHSALKIKQYVDDMTGGDTLKVEISRAPTEQVLLHYDSFSGNCRSAKRCPHRTRSLMKVSIELFVNEPFLAALSSSFILSSPPAAMPCTVTFLPPKAGDFNCGTFKFINFG</sequence>
<evidence type="ECO:0000313" key="4">
    <source>
        <dbReference type="Proteomes" id="UP000222542"/>
    </source>
</evidence>
<dbReference type="PANTHER" id="PTHR15140:SF52">
    <property type="entry name" value="LATE BLIGHT RESISTANCE PROTEIN HOMOLOG R1A-4"/>
    <property type="match status" value="1"/>
</dbReference>
<reference evidence="3 4" key="1">
    <citation type="journal article" date="2014" name="Nat. Genet.">
        <title>Genome sequence of the hot pepper provides insights into the evolution of pungency in Capsicum species.</title>
        <authorList>
            <person name="Kim S."/>
            <person name="Park M."/>
            <person name="Yeom S.I."/>
            <person name="Kim Y.M."/>
            <person name="Lee J.M."/>
            <person name="Lee H.A."/>
            <person name="Seo E."/>
            <person name="Choi J."/>
            <person name="Cheong K."/>
            <person name="Kim K.T."/>
            <person name="Jung K."/>
            <person name="Lee G.W."/>
            <person name="Oh S.K."/>
            <person name="Bae C."/>
            <person name="Kim S.B."/>
            <person name="Lee H.Y."/>
            <person name="Kim S.Y."/>
            <person name="Kim M.S."/>
            <person name="Kang B.C."/>
            <person name="Jo Y.D."/>
            <person name="Yang H.B."/>
            <person name="Jeong H.J."/>
            <person name="Kang W.H."/>
            <person name="Kwon J.K."/>
            <person name="Shin C."/>
            <person name="Lim J.Y."/>
            <person name="Park J.H."/>
            <person name="Huh J.H."/>
            <person name="Kim J.S."/>
            <person name="Kim B.D."/>
            <person name="Cohen O."/>
            <person name="Paran I."/>
            <person name="Suh M.C."/>
            <person name="Lee S.B."/>
            <person name="Kim Y.K."/>
            <person name="Shin Y."/>
            <person name="Noh S.J."/>
            <person name="Park J."/>
            <person name="Seo Y.S."/>
            <person name="Kwon S.Y."/>
            <person name="Kim H.A."/>
            <person name="Park J.M."/>
            <person name="Kim H.J."/>
            <person name="Choi S.B."/>
            <person name="Bosland P.W."/>
            <person name="Reeves G."/>
            <person name="Jo S.H."/>
            <person name="Lee B.W."/>
            <person name="Cho H.T."/>
            <person name="Choi H.S."/>
            <person name="Lee M.S."/>
            <person name="Yu Y."/>
            <person name="Do Choi Y."/>
            <person name="Park B.S."/>
            <person name="van Deynze A."/>
            <person name="Ashrafi H."/>
            <person name="Hill T."/>
            <person name="Kim W.T."/>
            <person name="Pai H.S."/>
            <person name="Ahn H.K."/>
            <person name="Yeam I."/>
            <person name="Giovannoni J.J."/>
            <person name="Rose J.K."/>
            <person name="Sorensen I."/>
            <person name="Lee S.J."/>
            <person name="Kim R.W."/>
            <person name="Choi I.Y."/>
            <person name="Choi B.S."/>
            <person name="Lim J.S."/>
            <person name="Lee Y.H."/>
            <person name="Choi D."/>
        </authorList>
    </citation>
    <scope>NUCLEOTIDE SEQUENCE [LARGE SCALE GENOMIC DNA]</scope>
    <source>
        <strain evidence="4">cv. CM334</strain>
    </source>
</reference>
<dbReference type="AlphaFoldDB" id="A0A2G2XVE0"/>
<proteinExistence type="predicted"/>
<dbReference type="SUPFAM" id="SSF52058">
    <property type="entry name" value="L domain-like"/>
    <property type="match status" value="1"/>
</dbReference>
<accession>A0A2G2XVE0</accession>
<evidence type="ECO:0000313" key="3">
    <source>
        <dbReference type="EMBL" id="PHT61457.1"/>
    </source>
</evidence>
<dbReference type="Gene3D" id="3.80.10.10">
    <property type="entry name" value="Ribonuclease Inhibitor"/>
    <property type="match status" value="1"/>
</dbReference>
<keyword evidence="4" id="KW-1185">Reference proteome</keyword>
<evidence type="ECO:0000256" key="1">
    <source>
        <dbReference type="ARBA" id="ARBA00022737"/>
    </source>
</evidence>
<gene>
    <name evidence="3" type="ORF">T459_34701</name>
</gene>
<dbReference type="InterPro" id="IPR032675">
    <property type="entry name" value="LRR_dom_sf"/>
</dbReference>
<reference evidence="3 4" key="2">
    <citation type="journal article" date="2017" name="Genome Biol.">
        <title>New reference genome sequences of hot pepper reveal the massive evolution of plant disease-resistance genes by retroduplication.</title>
        <authorList>
            <person name="Kim S."/>
            <person name="Park J."/>
            <person name="Yeom S.I."/>
            <person name="Kim Y.M."/>
            <person name="Seo E."/>
            <person name="Kim K.T."/>
            <person name="Kim M.S."/>
            <person name="Lee J.M."/>
            <person name="Cheong K."/>
            <person name="Shin H.S."/>
            <person name="Kim S.B."/>
            <person name="Han K."/>
            <person name="Lee J."/>
            <person name="Park M."/>
            <person name="Lee H.A."/>
            <person name="Lee H.Y."/>
            <person name="Lee Y."/>
            <person name="Oh S."/>
            <person name="Lee J.H."/>
            <person name="Choi E."/>
            <person name="Choi E."/>
            <person name="Lee S.E."/>
            <person name="Jeon J."/>
            <person name="Kim H."/>
            <person name="Choi G."/>
            <person name="Song H."/>
            <person name="Lee J."/>
            <person name="Lee S.C."/>
            <person name="Kwon J.K."/>
            <person name="Lee H.Y."/>
            <person name="Koo N."/>
            <person name="Hong Y."/>
            <person name="Kim R.W."/>
            <person name="Kang W.H."/>
            <person name="Huh J.H."/>
            <person name="Kang B.C."/>
            <person name="Yang T.J."/>
            <person name="Lee Y.H."/>
            <person name="Bennetzen J.L."/>
            <person name="Choi D."/>
        </authorList>
    </citation>
    <scope>NUCLEOTIDE SEQUENCE [LARGE SCALE GENOMIC DNA]</scope>
    <source>
        <strain evidence="4">cv. CM334</strain>
    </source>
</reference>
<keyword evidence="1" id="KW-0677">Repeat</keyword>
<evidence type="ECO:0000259" key="2">
    <source>
        <dbReference type="Pfam" id="PF23598"/>
    </source>
</evidence>
<dbReference type="EMBL" id="AYRZ02000152">
    <property type="protein sequence ID" value="PHT61457.1"/>
    <property type="molecule type" value="Genomic_DNA"/>
</dbReference>
<dbReference type="Gramene" id="PHT61457">
    <property type="protein sequence ID" value="PHT61457"/>
    <property type="gene ID" value="T459_34701"/>
</dbReference>
<organism evidence="3 4">
    <name type="scientific">Capsicum annuum</name>
    <name type="common">Capsicum pepper</name>
    <dbReference type="NCBI Taxonomy" id="4072"/>
    <lineage>
        <taxon>Eukaryota</taxon>
        <taxon>Viridiplantae</taxon>
        <taxon>Streptophyta</taxon>
        <taxon>Embryophyta</taxon>
        <taxon>Tracheophyta</taxon>
        <taxon>Spermatophyta</taxon>
        <taxon>Magnoliopsida</taxon>
        <taxon>eudicotyledons</taxon>
        <taxon>Gunneridae</taxon>
        <taxon>Pentapetalae</taxon>
        <taxon>asterids</taxon>
        <taxon>lamiids</taxon>
        <taxon>Solanales</taxon>
        <taxon>Solanaceae</taxon>
        <taxon>Solanoideae</taxon>
        <taxon>Capsiceae</taxon>
        <taxon>Capsicum</taxon>
    </lineage>
</organism>
<dbReference type="Pfam" id="PF23598">
    <property type="entry name" value="LRR_14"/>
    <property type="match status" value="1"/>
</dbReference>